<gene>
    <name evidence="3" type="ORF">GPUH_LOCUS20025</name>
</gene>
<dbReference type="InterPro" id="IPR040048">
    <property type="entry name" value="ZNF277"/>
</dbReference>
<evidence type="ECO:0000313" key="4">
    <source>
        <dbReference type="Proteomes" id="UP000271098"/>
    </source>
</evidence>
<proteinExistence type="predicted"/>
<evidence type="ECO:0000313" key="5">
    <source>
        <dbReference type="WBParaSite" id="GPUH_0002005001-mRNA-1"/>
    </source>
</evidence>
<protein>
    <submittedName>
        <fullName evidence="5">HNH endonuclease</fullName>
    </submittedName>
</protein>
<dbReference type="OrthoDB" id="278606at2759"/>
<sequence length="145" mass="16080">MSMINFIRKESYNGRCFVCGKGDFGGLLQLRLHFAEDNHLSKGLPNKSVWRVEENLVPLFGNDNLMWMLESYIDEKEVASQAELESSMASQAELASTIALRAKLTSSSAENMESINRKIGTVIAEDYPDLQNSVLADAELCASLT</sequence>
<evidence type="ECO:0000313" key="3">
    <source>
        <dbReference type="EMBL" id="VDN35138.1"/>
    </source>
</evidence>
<keyword evidence="2" id="KW-0862">Zinc</keyword>
<name>A0A183EGD4_9BILA</name>
<dbReference type="SUPFAM" id="SSF57667">
    <property type="entry name" value="beta-beta-alpha zinc fingers"/>
    <property type="match status" value="1"/>
</dbReference>
<accession>A0A183EGD4</accession>
<dbReference type="InterPro" id="IPR036236">
    <property type="entry name" value="Znf_C2H2_sf"/>
</dbReference>
<reference evidence="3 4" key="2">
    <citation type="submission" date="2018-11" db="EMBL/GenBank/DDBJ databases">
        <authorList>
            <consortium name="Pathogen Informatics"/>
        </authorList>
    </citation>
    <scope>NUCLEOTIDE SEQUENCE [LARGE SCALE GENOMIC DNA]</scope>
</reference>
<organism evidence="5">
    <name type="scientific">Gongylonema pulchrum</name>
    <dbReference type="NCBI Taxonomy" id="637853"/>
    <lineage>
        <taxon>Eukaryota</taxon>
        <taxon>Metazoa</taxon>
        <taxon>Ecdysozoa</taxon>
        <taxon>Nematoda</taxon>
        <taxon>Chromadorea</taxon>
        <taxon>Rhabditida</taxon>
        <taxon>Spirurina</taxon>
        <taxon>Spiruromorpha</taxon>
        <taxon>Spiruroidea</taxon>
        <taxon>Gongylonematidae</taxon>
        <taxon>Gongylonema</taxon>
    </lineage>
</organism>
<evidence type="ECO:0000256" key="2">
    <source>
        <dbReference type="ARBA" id="ARBA00022833"/>
    </source>
</evidence>
<keyword evidence="4" id="KW-1185">Reference proteome</keyword>
<reference evidence="5" key="1">
    <citation type="submission" date="2016-06" db="UniProtKB">
        <authorList>
            <consortium name="WormBaseParasite"/>
        </authorList>
    </citation>
    <scope>IDENTIFICATION</scope>
</reference>
<dbReference type="EMBL" id="UYRT01089630">
    <property type="protein sequence ID" value="VDN35138.1"/>
    <property type="molecule type" value="Genomic_DNA"/>
</dbReference>
<dbReference type="WBParaSite" id="GPUH_0002005001-mRNA-1">
    <property type="protein sequence ID" value="GPUH_0002005001-mRNA-1"/>
    <property type="gene ID" value="GPUH_0002005001"/>
</dbReference>
<evidence type="ECO:0000256" key="1">
    <source>
        <dbReference type="ARBA" id="ARBA00022723"/>
    </source>
</evidence>
<dbReference type="AlphaFoldDB" id="A0A183EGD4"/>
<dbReference type="GO" id="GO:0046872">
    <property type="term" value="F:metal ion binding"/>
    <property type="evidence" value="ECO:0007669"/>
    <property type="project" value="UniProtKB-KW"/>
</dbReference>
<dbReference type="Proteomes" id="UP000271098">
    <property type="component" value="Unassembled WGS sequence"/>
</dbReference>
<dbReference type="PANTHER" id="PTHR13267">
    <property type="entry name" value="ZINC FINGER PROTEIN 277"/>
    <property type="match status" value="1"/>
</dbReference>
<dbReference type="PANTHER" id="PTHR13267:SF3">
    <property type="entry name" value="ZINC FINGER PROTEIN 277"/>
    <property type="match status" value="1"/>
</dbReference>
<keyword evidence="1" id="KW-0479">Metal-binding</keyword>